<evidence type="ECO:0000256" key="4">
    <source>
        <dbReference type="ARBA" id="ARBA00023136"/>
    </source>
</evidence>
<proteinExistence type="predicted"/>
<dbReference type="InterPro" id="IPR026739">
    <property type="entry name" value="AP_beta"/>
</dbReference>
<evidence type="ECO:0000313" key="6">
    <source>
        <dbReference type="Proteomes" id="UP001497522"/>
    </source>
</evidence>
<name>A0ABP1BN11_9BRYO</name>
<evidence type="ECO:0000313" key="5">
    <source>
        <dbReference type="EMBL" id="CAK9877187.1"/>
    </source>
</evidence>
<accession>A0ABP1BN11</accession>
<dbReference type="Gene3D" id="1.25.10.10">
    <property type="entry name" value="Leucine-rich Repeat Variant"/>
    <property type="match status" value="1"/>
</dbReference>
<dbReference type="Proteomes" id="UP001497522">
    <property type="component" value="Chromosome 5"/>
</dbReference>
<evidence type="ECO:0000256" key="1">
    <source>
        <dbReference type="ARBA" id="ARBA00004308"/>
    </source>
</evidence>
<gene>
    <name evidence="5" type="ORF">CSSPJE1EN2_LOCUS19229</name>
</gene>
<sequence>MRAFCNQSSPETEGRIGFGNNLLSAAGVDEDKPISQNLLNKAVLKDPRIMAEIIGLGLHESSTCKQAAEVLHMYVKDLTLNERCELLPGIPWMTCCTPLPEVGQVVLVKDLLRKYPQWSHDSIAVVGNVSSKSVTEPKAKAALVWMLGEYAYDMLDAPYVLEGFVENWAEEESAEVHLIYGFLMLVPLPSQKIL</sequence>
<reference evidence="5" key="1">
    <citation type="submission" date="2024-03" db="EMBL/GenBank/DDBJ databases">
        <authorList>
            <consortium name="ELIXIR-Norway"/>
            <consortium name="Elixir Norway"/>
        </authorList>
    </citation>
    <scope>NUCLEOTIDE SEQUENCE</scope>
</reference>
<keyword evidence="3" id="KW-0653">Protein transport</keyword>
<keyword evidence="4" id="KW-0472">Membrane</keyword>
<evidence type="ECO:0000256" key="3">
    <source>
        <dbReference type="ARBA" id="ARBA00022927"/>
    </source>
</evidence>
<dbReference type="EMBL" id="OZ023706">
    <property type="protein sequence ID" value="CAK9877187.1"/>
    <property type="molecule type" value="Genomic_DNA"/>
</dbReference>
<keyword evidence="2" id="KW-0813">Transport</keyword>
<keyword evidence="6" id="KW-1185">Reference proteome</keyword>
<dbReference type="PANTHER" id="PTHR11134">
    <property type="entry name" value="ADAPTOR COMPLEX SUBUNIT BETA FAMILY MEMBER"/>
    <property type="match status" value="1"/>
</dbReference>
<comment type="subcellular location">
    <subcellularLocation>
        <location evidence="1">Endomembrane system</location>
    </subcellularLocation>
</comment>
<organism evidence="5 6">
    <name type="scientific">Sphagnum jensenii</name>
    <dbReference type="NCBI Taxonomy" id="128206"/>
    <lineage>
        <taxon>Eukaryota</taxon>
        <taxon>Viridiplantae</taxon>
        <taxon>Streptophyta</taxon>
        <taxon>Embryophyta</taxon>
        <taxon>Bryophyta</taxon>
        <taxon>Sphagnophytina</taxon>
        <taxon>Sphagnopsida</taxon>
        <taxon>Sphagnales</taxon>
        <taxon>Sphagnaceae</taxon>
        <taxon>Sphagnum</taxon>
    </lineage>
</organism>
<protein>
    <submittedName>
        <fullName evidence="5">Uncharacterized protein</fullName>
    </submittedName>
</protein>
<evidence type="ECO:0000256" key="2">
    <source>
        <dbReference type="ARBA" id="ARBA00022448"/>
    </source>
</evidence>
<dbReference type="InterPro" id="IPR011989">
    <property type="entry name" value="ARM-like"/>
</dbReference>